<dbReference type="Proteomes" id="UP000664859">
    <property type="component" value="Unassembled WGS sequence"/>
</dbReference>
<keyword evidence="2" id="KW-1133">Transmembrane helix</keyword>
<evidence type="ECO:0000256" key="1">
    <source>
        <dbReference type="SAM" id="MobiDB-lite"/>
    </source>
</evidence>
<dbReference type="PANTHER" id="PTHR31735:SF1">
    <property type="entry name" value="VACUOLAR MEMBRANE PROTEIN YPL162C"/>
    <property type="match status" value="1"/>
</dbReference>
<feature type="transmembrane region" description="Helical" evidence="2">
    <location>
        <begin position="174"/>
        <end position="195"/>
    </location>
</feature>
<feature type="region of interest" description="Disordered" evidence="1">
    <location>
        <begin position="213"/>
        <end position="242"/>
    </location>
</feature>
<dbReference type="PANTHER" id="PTHR31735">
    <property type="entry name" value="VACUOLAR MEMBRANE PROTEIN YPL162C"/>
    <property type="match status" value="1"/>
</dbReference>
<feature type="transmembrane region" description="Helical" evidence="2">
    <location>
        <begin position="133"/>
        <end position="153"/>
    </location>
</feature>
<organism evidence="3 4">
    <name type="scientific">Tribonema minus</name>
    <dbReference type="NCBI Taxonomy" id="303371"/>
    <lineage>
        <taxon>Eukaryota</taxon>
        <taxon>Sar</taxon>
        <taxon>Stramenopiles</taxon>
        <taxon>Ochrophyta</taxon>
        <taxon>PX clade</taxon>
        <taxon>Xanthophyceae</taxon>
        <taxon>Tribonematales</taxon>
        <taxon>Tribonemataceae</taxon>
        <taxon>Tribonema</taxon>
    </lineage>
</organism>
<evidence type="ECO:0000256" key="2">
    <source>
        <dbReference type="SAM" id="Phobius"/>
    </source>
</evidence>
<evidence type="ECO:0000313" key="3">
    <source>
        <dbReference type="EMBL" id="KAG5180602.1"/>
    </source>
</evidence>
<feature type="transmembrane region" description="Helical" evidence="2">
    <location>
        <begin position="76"/>
        <end position="98"/>
    </location>
</feature>
<dbReference type="Pfam" id="PF12400">
    <property type="entry name" value="STIMATE"/>
    <property type="match status" value="1"/>
</dbReference>
<keyword evidence="2" id="KW-0472">Membrane</keyword>
<dbReference type="InterPro" id="IPR022127">
    <property type="entry name" value="STIMATE/YPL162C"/>
</dbReference>
<dbReference type="GO" id="GO:0016020">
    <property type="term" value="C:membrane"/>
    <property type="evidence" value="ECO:0007669"/>
    <property type="project" value="TreeGrafter"/>
</dbReference>
<keyword evidence="2" id="KW-0812">Transmembrane</keyword>
<comment type="caution">
    <text evidence="3">The sequence shown here is derived from an EMBL/GenBank/DDBJ whole genome shotgun (WGS) entry which is preliminary data.</text>
</comment>
<reference evidence="3" key="1">
    <citation type="submission" date="2021-02" db="EMBL/GenBank/DDBJ databases">
        <title>First Annotated Genome of the Yellow-green Alga Tribonema minus.</title>
        <authorList>
            <person name="Mahan K.M."/>
        </authorList>
    </citation>
    <scope>NUCLEOTIDE SEQUENCE</scope>
    <source>
        <strain evidence="3">UTEX B ZZ1240</strain>
    </source>
</reference>
<evidence type="ECO:0000313" key="4">
    <source>
        <dbReference type="Proteomes" id="UP000664859"/>
    </source>
</evidence>
<dbReference type="OrthoDB" id="431202at2759"/>
<sequence length="305" mass="33903">MPQQEAERCRLIGGTYANVLQFVLGIAALTGLLVWIYDVSKQGYGALFVHFWNIVMSMILADLSRRANADAVERDACALYFVQFVLDMMLGMVMIWAMVRTQEWLAERCNVPSLAVSGDYGNPPKVQWFWHQLGAYMMSLLIIKTIISTVVVAEDRILSRLSTWLFSPVAKHPDVELTIVMIVCPWILNALQFWIMDNMVSMSNRQPNYGYLPNTGGETLTPTQPAHAELGPSGDALGGTFSRAGDARGDFKDLPREPSWMSSRPRSGLRAVVSAAEGLTFSPRNRGELEVLTPTGIYPTSHTLV</sequence>
<feature type="transmembrane region" description="Helical" evidence="2">
    <location>
        <begin position="43"/>
        <end position="64"/>
    </location>
</feature>
<accession>A0A835YS54</accession>
<feature type="transmembrane region" description="Helical" evidence="2">
    <location>
        <begin position="12"/>
        <end position="37"/>
    </location>
</feature>
<proteinExistence type="predicted"/>
<protein>
    <submittedName>
        <fullName evidence="3">Vacuolar membrane protein-domain-containing protein</fullName>
    </submittedName>
</protein>
<dbReference type="AlphaFoldDB" id="A0A835YS54"/>
<gene>
    <name evidence="3" type="ORF">JKP88DRAFT_323642</name>
</gene>
<keyword evidence="4" id="KW-1185">Reference proteome</keyword>
<name>A0A835YS54_9STRA</name>
<dbReference type="EMBL" id="JAFCMP010000379">
    <property type="protein sequence ID" value="KAG5180602.1"/>
    <property type="molecule type" value="Genomic_DNA"/>
</dbReference>